<dbReference type="AlphaFoldDB" id="A0A9W7XJU7"/>
<dbReference type="GO" id="GO:0000978">
    <property type="term" value="F:RNA polymerase II cis-regulatory region sequence-specific DNA binding"/>
    <property type="evidence" value="ECO:0007669"/>
    <property type="project" value="TreeGrafter"/>
</dbReference>
<protein>
    <recommendedName>
        <fullName evidence="4">Fork-head domain-containing protein</fullName>
    </recommendedName>
</protein>
<evidence type="ECO:0000259" key="4">
    <source>
        <dbReference type="PROSITE" id="PS50039"/>
    </source>
</evidence>
<feature type="region of interest" description="Disordered" evidence="3">
    <location>
        <begin position="1"/>
        <end position="34"/>
    </location>
</feature>
<dbReference type="GO" id="GO:0000981">
    <property type="term" value="F:DNA-binding transcription factor activity, RNA polymerase II-specific"/>
    <property type="evidence" value="ECO:0007669"/>
    <property type="project" value="TreeGrafter"/>
</dbReference>
<accession>A0A9W7XJU7</accession>
<evidence type="ECO:0000313" key="6">
    <source>
        <dbReference type="Proteomes" id="UP001145021"/>
    </source>
</evidence>
<dbReference type="InterPro" id="IPR050211">
    <property type="entry name" value="FOX_domain-containing"/>
</dbReference>
<comment type="subcellular location">
    <subcellularLocation>
        <location evidence="2">Nucleus</location>
    </subcellularLocation>
</comment>
<keyword evidence="2" id="KW-0539">Nucleus</keyword>
<sequence>MNNAKPISDTLVTSQGTSKTHSKSPATVGSVKRRRRPPYSYTALIAQAILVSKNKQLTLREIYDSINNMYPQICQGPDVGWQNTIRHNLSLNLCFKRIPRSQLSASESSKLRGKGSYWTVDVELMDPNTRKRLEEAIAKGTPAIILAESADSANDMVMRKKNKQFHAESKLSPVVSTKNTSSNLLALNNSIANQTFPQSAKSSPYSVYSGEEIQYISPAIQSSSPYFQSSMNSPISSMPNVAVKHVASPISRNHFSRNGIELPPLLPPMASAISSNLSSNGRYYSHRNVSNRNESRVSPAATWGSASNSTPPLDDGQVSAMPGSSLHSVFGSTSY</sequence>
<comment type="caution">
    <text evidence="5">The sequence shown here is derived from an EMBL/GenBank/DDBJ whole genome shotgun (WGS) entry which is preliminary data.</text>
</comment>
<dbReference type="InterPro" id="IPR018122">
    <property type="entry name" value="TF_fork_head_CS_1"/>
</dbReference>
<dbReference type="PANTHER" id="PTHR11829:SF343">
    <property type="entry name" value="FORK-HEAD DOMAIN-CONTAINING PROTEIN"/>
    <property type="match status" value="1"/>
</dbReference>
<keyword evidence="6" id="KW-1185">Reference proteome</keyword>
<dbReference type="SMART" id="SM00339">
    <property type="entry name" value="FH"/>
    <property type="match status" value="1"/>
</dbReference>
<dbReference type="CDD" id="cd00059">
    <property type="entry name" value="FH_FOX"/>
    <property type="match status" value="1"/>
</dbReference>
<dbReference type="Proteomes" id="UP001145021">
    <property type="component" value="Unassembled WGS sequence"/>
</dbReference>
<dbReference type="PANTHER" id="PTHR11829">
    <property type="entry name" value="FORKHEAD BOX PROTEIN"/>
    <property type="match status" value="1"/>
</dbReference>
<evidence type="ECO:0000313" key="5">
    <source>
        <dbReference type="EMBL" id="KAJ1644221.1"/>
    </source>
</evidence>
<reference evidence="5" key="1">
    <citation type="submission" date="2022-07" db="EMBL/GenBank/DDBJ databases">
        <title>Phylogenomic reconstructions and comparative analyses of Kickxellomycotina fungi.</title>
        <authorList>
            <person name="Reynolds N.K."/>
            <person name="Stajich J.E."/>
            <person name="Barry K."/>
            <person name="Grigoriev I.V."/>
            <person name="Crous P."/>
            <person name="Smith M.E."/>
        </authorList>
    </citation>
    <scope>NUCLEOTIDE SEQUENCE</scope>
    <source>
        <strain evidence="5">NBRC 105413</strain>
    </source>
</reference>
<feature type="DNA-binding region" description="Fork-head" evidence="2">
    <location>
        <begin position="36"/>
        <end position="135"/>
    </location>
</feature>
<dbReference type="InterPro" id="IPR001766">
    <property type="entry name" value="Fork_head_dom"/>
</dbReference>
<dbReference type="SUPFAM" id="SSF46785">
    <property type="entry name" value="Winged helix' DNA-binding domain"/>
    <property type="match status" value="1"/>
</dbReference>
<dbReference type="Pfam" id="PF00250">
    <property type="entry name" value="Forkhead"/>
    <property type="match status" value="1"/>
</dbReference>
<dbReference type="GO" id="GO:0005634">
    <property type="term" value="C:nucleus"/>
    <property type="evidence" value="ECO:0007669"/>
    <property type="project" value="UniProtKB-SubCell"/>
</dbReference>
<dbReference type="InterPro" id="IPR036388">
    <property type="entry name" value="WH-like_DNA-bd_sf"/>
</dbReference>
<gene>
    <name evidence="5" type="ORF">LPJ64_004073</name>
</gene>
<dbReference type="PROSITE" id="PS00657">
    <property type="entry name" value="FORK_HEAD_1"/>
    <property type="match status" value="1"/>
</dbReference>
<evidence type="ECO:0000256" key="2">
    <source>
        <dbReference type="PROSITE-ProRule" id="PRU00089"/>
    </source>
</evidence>
<feature type="compositionally biased region" description="Polar residues" evidence="3">
    <location>
        <begin position="1"/>
        <end position="27"/>
    </location>
</feature>
<organism evidence="5 6">
    <name type="scientific">Coemansia asiatica</name>
    <dbReference type="NCBI Taxonomy" id="1052880"/>
    <lineage>
        <taxon>Eukaryota</taxon>
        <taxon>Fungi</taxon>
        <taxon>Fungi incertae sedis</taxon>
        <taxon>Zoopagomycota</taxon>
        <taxon>Kickxellomycotina</taxon>
        <taxon>Kickxellomycetes</taxon>
        <taxon>Kickxellales</taxon>
        <taxon>Kickxellaceae</taxon>
        <taxon>Coemansia</taxon>
    </lineage>
</organism>
<dbReference type="PROSITE" id="PS50039">
    <property type="entry name" value="FORK_HEAD_3"/>
    <property type="match status" value="1"/>
</dbReference>
<name>A0A9W7XJU7_9FUNG</name>
<evidence type="ECO:0000256" key="3">
    <source>
        <dbReference type="SAM" id="MobiDB-lite"/>
    </source>
</evidence>
<proteinExistence type="predicted"/>
<dbReference type="PRINTS" id="PR00053">
    <property type="entry name" value="FORKHEAD"/>
</dbReference>
<feature type="domain" description="Fork-head" evidence="4">
    <location>
        <begin position="36"/>
        <end position="135"/>
    </location>
</feature>
<evidence type="ECO:0000256" key="1">
    <source>
        <dbReference type="ARBA" id="ARBA00023125"/>
    </source>
</evidence>
<feature type="region of interest" description="Disordered" evidence="3">
    <location>
        <begin position="288"/>
        <end position="324"/>
    </location>
</feature>
<dbReference type="EMBL" id="JANBOH010000182">
    <property type="protein sequence ID" value="KAJ1644221.1"/>
    <property type="molecule type" value="Genomic_DNA"/>
</dbReference>
<dbReference type="Gene3D" id="1.10.10.10">
    <property type="entry name" value="Winged helix-like DNA-binding domain superfamily/Winged helix DNA-binding domain"/>
    <property type="match status" value="1"/>
</dbReference>
<keyword evidence="1 2" id="KW-0238">DNA-binding</keyword>
<dbReference type="InterPro" id="IPR036390">
    <property type="entry name" value="WH_DNA-bd_sf"/>
</dbReference>